<gene>
    <name evidence="2" type="ORF">mMyoMyo1_008135</name>
</gene>
<accession>A0A7J8AMK1</accession>
<keyword evidence="1" id="KW-0472">Membrane</keyword>
<dbReference type="AlphaFoldDB" id="A0A7J8AMK1"/>
<evidence type="ECO:0000313" key="3">
    <source>
        <dbReference type="Proteomes" id="UP000527355"/>
    </source>
</evidence>
<protein>
    <submittedName>
        <fullName evidence="2">Uncharacterized protein</fullName>
    </submittedName>
</protein>
<name>A0A7J8AMK1_MYOMY</name>
<evidence type="ECO:0000256" key="1">
    <source>
        <dbReference type="SAM" id="Phobius"/>
    </source>
</evidence>
<keyword evidence="3" id="KW-1185">Reference proteome</keyword>
<evidence type="ECO:0000313" key="2">
    <source>
        <dbReference type="EMBL" id="KAF6387672.1"/>
    </source>
</evidence>
<comment type="caution">
    <text evidence="2">The sequence shown here is derived from an EMBL/GenBank/DDBJ whole genome shotgun (WGS) entry which is preliminary data.</text>
</comment>
<sequence length="144" mass="16408">MTFRGISCRTRTLLTFLCNFLIVSLVEYFTECRLFILGFLKLAFITPLRSPLLPAPNLDSLCLIFSPFLPTVLHALSRISQLPSAITNCKEARLGEAFPFKFFSCNSSSLWLLSIKLGVEGDKKNQWKHMCLYILIFIYNSVCV</sequence>
<reference evidence="2 3" key="1">
    <citation type="journal article" date="2020" name="Nature">
        <title>Six reference-quality genomes reveal evolution of bat adaptations.</title>
        <authorList>
            <person name="Jebb D."/>
            <person name="Huang Z."/>
            <person name="Pippel M."/>
            <person name="Hughes G.M."/>
            <person name="Lavrichenko K."/>
            <person name="Devanna P."/>
            <person name="Winkler S."/>
            <person name="Jermiin L.S."/>
            <person name="Skirmuntt E.C."/>
            <person name="Katzourakis A."/>
            <person name="Burkitt-Gray L."/>
            <person name="Ray D.A."/>
            <person name="Sullivan K.A.M."/>
            <person name="Roscito J.G."/>
            <person name="Kirilenko B.M."/>
            <person name="Davalos L.M."/>
            <person name="Corthals A.P."/>
            <person name="Power M.L."/>
            <person name="Jones G."/>
            <person name="Ransome R.D."/>
            <person name="Dechmann D.K.N."/>
            <person name="Locatelli A.G."/>
            <person name="Puechmaille S.J."/>
            <person name="Fedrigo O."/>
            <person name="Jarvis E.D."/>
            <person name="Hiller M."/>
            <person name="Vernes S.C."/>
            <person name="Myers E.W."/>
            <person name="Teeling E.C."/>
        </authorList>
    </citation>
    <scope>NUCLEOTIDE SEQUENCE [LARGE SCALE GENOMIC DNA]</scope>
    <source>
        <strain evidence="2">MMyoMyo1</strain>
        <tissue evidence="2">Flight muscle</tissue>
    </source>
</reference>
<proteinExistence type="predicted"/>
<keyword evidence="1" id="KW-0812">Transmembrane</keyword>
<feature type="transmembrane region" description="Helical" evidence="1">
    <location>
        <begin position="12"/>
        <end position="30"/>
    </location>
</feature>
<dbReference type="EMBL" id="JABWUV010000001">
    <property type="protein sequence ID" value="KAF6387672.1"/>
    <property type="molecule type" value="Genomic_DNA"/>
</dbReference>
<keyword evidence="1" id="KW-1133">Transmembrane helix</keyword>
<dbReference type="Proteomes" id="UP000527355">
    <property type="component" value="Unassembled WGS sequence"/>
</dbReference>
<organism evidence="2 3">
    <name type="scientific">Myotis myotis</name>
    <name type="common">Greater mouse-eared bat</name>
    <name type="synonym">Vespertilio myotis</name>
    <dbReference type="NCBI Taxonomy" id="51298"/>
    <lineage>
        <taxon>Eukaryota</taxon>
        <taxon>Metazoa</taxon>
        <taxon>Chordata</taxon>
        <taxon>Craniata</taxon>
        <taxon>Vertebrata</taxon>
        <taxon>Euteleostomi</taxon>
        <taxon>Mammalia</taxon>
        <taxon>Eutheria</taxon>
        <taxon>Laurasiatheria</taxon>
        <taxon>Chiroptera</taxon>
        <taxon>Yangochiroptera</taxon>
        <taxon>Vespertilionidae</taxon>
        <taxon>Myotis</taxon>
    </lineage>
</organism>